<gene>
    <name evidence="2" type="ORF">SAMN03097708_01470</name>
</gene>
<keyword evidence="3" id="KW-1185">Reference proteome</keyword>
<evidence type="ECO:0000256" key="1">
    <source>
        <dbReference type="SAM" id="Phobius"/>
    </source>
</evidence>
<dbReference type="PANTHER" id="PTHR37304">
    <property type="entry name" value="MEMBRANE PROTEIN-RELATED"/>
    <property type="match status" value="1"/>
</dbReference>
<dbReference type="STRING" id="415747.SAMN03097708_01470"/>
<organism evidence="2 3">
    <name type="scientific">Thiohalomonas denitrificans</name>
    <dbReference type="NCBI Taxonomy" id="415747"/>
    <lineage>
        <taxon>Bacteria</taxon>
        <taxon>Pseudomonadati</taxon>
        <taxon>Pseudomonadota</taxon>
        <taxon>Gammaproteobacteria</taxon>
        <taxon>Thiohalomonadales</taxon>
        <taxon>Thiohalomonadaceae</taxon>
        <taxon>Thiohalomonas</taxon>
    </lineage>
</organism>
<reference evidence="2 3" key="1">
    <citation type="submission" date="2016-10" db="EMBL/GenBank/DDBJ databases">
        <authorList>
            <person name="de Groot N.N."/>
        </authorList>
    </citation>
    <scope>NUCLEOTIDE SEQUENCE [LARGE SCALE GENOMIC DNA]</scope>
    <source>
        <strain evidence="2 3">HLD2</strain>
    </source>
</reference>
<dbReference type="AlphaFoldDB" id="A0A1G5Q6Y0"/>
<evidence type="ECO:0000313" key="2">
    <source>
        <dbReference type="EMBL" id="SCZ57635.1"/>
    </source>
</evidence>
<keyword evidence="1" id="KW-0812">Transmembrane</keyword>
<dbReference type="Pfam" id="PF04070">
    <property type="entry name" value="DUF378"/>
    <property type="match status" value="1"/>
</dbReference>
<protein>
    <recommendedName>
        <fullName evidence="4">DUF378 domain-containing protein</fullName>
    </recommendedName>
</protein>
<dbReference type="Proteomes" id="UP000199648">
    <property type="component" value="Unassembled WGS sequence"/>
</dbReference>
<name>A0A1G5Q6Y0_9GAMM</name>
<feature type="transmembrane region" description="Helical" evidence="1">
    <location>
        <begin position="12"/>
        <end position="33"/>
    </location>
</feature>
<evidence type="ECO:0008006" key="4">
    <source>
        <dbReference type="Google" id="ProtNLM"/>
    </source>
</evidence>
<dbReference type="InterPro" id="IPR007211">
    <property type="entry name" value="DUF378"/>
</dbReference>
<dbReference type="PANTHER" id="PTHR37304:SF1">
    <property type="entry name" value="MEMBRANE PROTEIN"/>
    <property type="match status" value="1"/>
</dbReference>
<evidence type="ECO:0000313" key="3">
    <source>
        <dbReference type="Proteomes" id="UP000199648"/>
    </source>
</evidence>
<feature type="transmembrane region" description="Helical" evidence="1">
    <location>
        <begin position="45"/>
        <end position="63"/>
    </location>
</feature>
<keyword evidence="1" id="KW-0472">Membrane</keyword>
<accession>A0A1G5Q6Y0</accession>
<keyword evidence="1" id="KW-1133">Transmembrane helix</keyword>
<sequence>MAKMAKFNTWDWVALVLLIVGGLNWGLIGIFGFDLVAAIFGEMSFLSRLVYTLVGLSAVYIAIEAIRWGRTKEAVEA</sequence>
<proteinExistence type="predicted"/>
<dbReference type="EMBL" id="FMWD01000004">
    <property type="protein sequence ID" value="SCZ57635.1"/>
    <property type="molecule type" value="Genomic_DNA"/>
</dbReference>